<evidence type="ECO:0000313" key="2">
    <source>
        <dbReference type="EMBL" id="KAB5591526.1"/>
    </source>
</evidence>
<proteinExistence type="predicted"/>
<name>A0A5N5QJ93_9AGAM</name>
<feature type="region of interest" description="Disordered" evidence="1">
    <location>
        <begin position="1"/>
        <end position="20"/>
    </location>
</feature>
<reference evidence="2 3" key="1">
    <citation type="journal article" date="2019" name="Fungal Biol. Biotechnol.">
        <title>Draft genome sequence of fastidious pathogen Ceratobasidium theobromae, which causes vascular-streak dieback in Theobroma cacao.</title>
        <authorList>
            <person name="Ali S.S."/>
            <person name="Asman A."/>
            <person name="Shao J."/>
            <person name="Firmansyah A.P."/>
            <person name="Susilo A.W."/>
            <person name="Rosmana A."/>
            <person name="McMahon P."/>
            <person name="Junaid M."/>
            <person name="Guest D."/>
            <person name="Kheng T.Y."/>
            <person name="Meinhardt L.W."/>
            <person name="Bailey B.A."/>
        </authorList>
    </citation>
    <scope>NUCLEOTIDE SEQUENCE [LARGE SCALE GENOMIC DNA]</scope>
    <source>
        <strain evidence="2 3">CT2</strain>
    </source>
</reference>
<organism evidence="2 3">
    <name type="scientific">Ceratobasidium theobromae</name>
    <dbReference type="NCBI Taxonomy" id="1582974"/>
    <lineage>
        <taxon>Eukaryota</taxon>
        <taxon>Fungi</taxon>
        <taxon>Dikarya</taxon>
        <taxon>Basidiomycota</taxon>
        <taxon>Agaricomycotina</taxon>
        <taxon>Agaricomycetes</taxon>
        <taxon>Cantharellales</taxon>
        <taxon>Ceratobasidiaceae</taxon>
        <taxon>Ceratobasidium</taxon>
    </lineage>
</organism>
<accession>A0A5N5QJ93</accession>
<sequence length="497" mass="55043">MADIHTLDVNQEPRPENKGELNCGGADVFVNEGPRTVLIDLFSAAEGQEILSPPVYQNNAEFQSTALGGDSVYYRIKSEETSARKRLFDIVSKFRKLWKDKGNRQCVGAWWWTMYCPTQDSLFKAAVEAKRAALGEEPATKPNPIPVTQGTTNKKRKAEARKTAREIRETRKQNAGYVEASNELKKLVELKSSFFNGLSFVDAIMCDARSNKYKCDGGALPVFDAMKMCEGIHKKGGESGVHWSAKQVADSLGFHPRDEGSLEELPDSPSIILDQDDIPLVYYLPGYFGRRDTEHFTQLLMELGSQVKLNTEQLDGGPFEEALVGCINTAYTKMFRSTTSTGVTDGGNNTSSPEPTLPFQHIQGFLADTRKLSTMVNYSLFRCHPSSFWTYLRISELLQNNVPGAAAVAHHDPCLFSSKSYIYSGTIPVHFNDNEVPEGWTPLVVMGKCETGCLALPRGSIVDHGVVDWKGEGTRICIAHFNHISEWSNAGISPPLL</sequence>
<evidence type="ECO:0000313" key="3">
    <source>
        <dbReference type="Proteomes" id="UP000383932"/>
    </source>
</evidence>
<keyword evidence="3" id="KW-1185">Reference proteome</keyword>
<gene>
    <name evidence="2" type="ORF">CTheo_5033</name>
</gene>
<comment type="caution">
    <text evidence="2">The sequence shown here is derived from an EMBL/GenBank/DDBJ whole genome shotgun (WGS) entry which is preliminary data.</text>
</comment>
<dbReference type="EMBL" id="SSOP01000101">
    <property type="protein sequence ID" value="KAB5591526.1"/>
    <property type="molecule type" value="Genomic_DNA"/>
</dbReference>
<evidence type="ECO:0000256" key="1">
    <source>
        <dbReference type="SAM" id="MobiDB-lite"/>
    </source>
</evidence>
<protein>
    <submittedName>
        <fullName evidence="2">Uncharacterized protein</fullName>
    </submittedName>
</protein>
<dbReference type="Proteomes" id="UP000383932">
    <property type="component" value="Unassembled WGS sequence"/>
</dbReference>
<dbReference type="OrthoDB" id="2948070at2759"/>
<dbReference type="AlphaFoldDB" id="A0A5N5QJ93"/>
<feature type="region of interest" description="Disordered" evidence="1">
    <location>
        <begin position="134"/>
        <end position="159"/>
    </location>
</feature>